<dbReference type="Proteomes" id="UP000198552">
    <property type="component" value="Unassembled WGS sequence"/>
</dbReference>
<proteinExistence type="predicted"/>
<feature type="chain" id="PRO_5011546593" evidence="2">
    <location>
        <begin position="28"/>
        <end position="147"/>
    </location>
</feature>
<keyword evidence="2" id="KW-0732">Signal</keyword>
<feature type="compositionally biased region" description="Basic residues" evidence="1">
    <location>
        <begin position="99"/>
        <end position="109"/>
    </location>
</feature>
<dbReference type="AlphaFoldDB" id="A0A1G9Q4Q1"/>
<dbReference type="EMBL" id="FNHP01000002">
    <property type="protein sequence ID" value="SDM05315.1"/>
    <property type="molecule type" value="Genomic_DNA"/>
</dbReference>
<reference evidence="4" key="1">
    <citation type="submission" date="2016-10" db="EMBL/GenBank/DDBJ databases">
        <authorList>
            <person name="Varghese N."/>
            <person name="Submissions S."/>
        </authorList>
    </citation>
    <scope>NUCLEOTIDE SEQUENCE [LARGE SCALE GENOMIC DNA]</scope>
    <source>
        <strain evidence="4">EPL6</strain>
    </source>
</reference>
<accession>A0A1G9Q4Q1</accession>
<evidence type="ECO:0000256" key="1">
    <source>
        <dbReference type="SAM" id="MobiDB-lite"/>
    </source>
</evidence>
<keyword evidence="4" id="KW-1185">Reference proteome</keyword>
<feature type="compositionally biased region" description="Low complexity" evidence="1">
    <location>
        <begin position="65"/>
        <end position="79"/>
    </location>
</feature>
<name>A0A1G9Q4Q1_9BURK</name>
<feature type="region of interest" description="Disordered" evidence="1">
    <location>
        <begin position="32"/>
        <end position="147"/>
    </location>
</feature>
<evidence type="ECO:0000313" key="3">
    <source>
        <dbReference type="EMBL" id="SDM05315.1"/>
    </source>
</evidence>
<protein>
    <submittedName>
        <fullName evidence="3">Uncharacterized protein</fullName>
    </submittedName>
</protein>
<evidence type="ECO:0000256" key="2">
    <source>
        <dbReference type="SAM" id="SignalP"/>
    </source>
</evidence>
<gene>
    <name evidence="3" type="ORF">SAMN05428957_10228</name>
</gene>
<evidence type="ECO:0000313" key="4">
    <source>
        <dbReference type="Proteomes" id="UP000198552"/>
    </source>
</evidence>
<organism evidence="3 4">
    <name type="scientific">Oryzisolibacter propanilivorax</name>
    <dbReference type="NCBI Taxonomy" id="1527607"/>
    <lineage>
        <taxon>Bacteria</taxon>
        <taxon>Pseudomonadati</taxon>
        <taxon>Pseudomonadota</taxon>
        <taxon>Betaproteobacteria</taxon>
        <taxon>Burkholderiales</taxon>
        <taxon>Comamonadaceae</taxon>
        <taxon>Oryzisolibacter</taxon>
    </lineage>
</organism>
<dbReference type="STRING" id="1527607.SAMN05428957_10228"/>
<sequence length="147" mass="14851">MQSPSSFEFRSVMLFAAVALGSTLAHAQNQPVSPFAGMSQSSAPHTTNTQSAVSQDAPKGSSPFAGMGNAAAATGGATADVQNRSNVPHATPGKDGKNKPHKAQMKKNAAHTGDHEAAPGAEVQNRSNTPHSTPGAPKTDPSPSGAR</sequence>
<feature type="signal peptide" evidence="2">
    <location>
        <begin position="1"/>
        <end position="27"/>
    </location>
</feature>
<feature type="compositionally biased region" description="Polar residues" evidence="1">
    <location>
        <begin position="32"/>
        <end position="54"/>
    </location>
</feature>